<organism evidence="1">
    <name type="scientific">Coccolithus braarudii</name>
    <dbReference type="NCBI Taxonomy" id="221442"/>
    <lineage>
        <taxon>Eukaryota</taxon>
        <taxon>Haptista</taxon>
        <taxon>Haptophyta</taxon>
        <taxon>Prymnesiophyceae</taxon>
        <taxon>Coccolithales</taxon>
        <taxon>Coccolithaceae</taxon>
        <taxon>Coccolithus</taxon>
    </lineage>
</organism>
<evidence type="ECO:0000313" key="1">
    <source>
        <dbReference type="EMBL" id="CAD8604451.1"/>
    </source>
</evidence>
<dbReference type="EMBL" id="HBEY01016081">
    <property type="protein sequence ID" value="CAD8604451.1"/>
    <property type="molecule type" value="Transcribed_RNA"/>
</dbReference>
<reference evidence="1" key="1">
    <citation type="submission" date="2021-01" db="EMBL/GenBank/DDBJ databases">
        <authorList>
            <person name="Corre E."/>
            <person name="Pelletier E."/>
            <person name="Niang G."/>
            <person name="Scheremetjew M."/>
            <person name="Finn R."/>
            <person name="Kale V."/>
            <person name="Holt S."/>
            <person name="Cochrane G."/>
            <person name="Meng A."/>
            <person name="Brown T."/>
            <person name="Cohen L."/>
        </authorList>
    </citation>
    <scope>NUCLEOTIDE SEQUENCE</scope>
    <source>
        <strain evidence="1">PLY182g</strain>
    </source>
</reference>
<gene>
    <name evidence="1" type="ORF">CPEL01642_LOCUS7786</name>
</gene>
<protein>
    <submittedName>
        <fullName evidence="1">Uncharacterized protein</fullName>
    </submittedName>
</protein>
<sequence length="122" mass="14094">MRMQAEHLYAVFGGHAERGGRPYFLLWCTRVPYQAPQGLKAHDDSTIRQGTWVFDAHWFMSTSDDQRRRSYKLLSDKLAHVPVVSVVQEDDLEFDRAGKHDRILGDMAHLTIMRHNVSNVVT</sequence>
<proteinExistence type="predicted"/>
<dbReference type="AlphaFoldDB" id="A0A7S0L7M8"/>
<name>A0A7S0L7M8_9EUKA</name>
<accession>A0A7S0L7M8</accession>